<dbReference type="EMBL" id="OV170225">
    <property type="protein sequence ID" value="CAH0725632.1"/>
    <property type="molecule type" value="Genomic_DNA"/>
</dbReference>
<accession>A0A8J9UTJ2</accession>
<name>A0A8J9UTJ2_9NEOP</name>
<reference evidence="1" key="1">
    <citation type="submission" date="2021-12" db="EMBL/GenBank/DDBJ databases">
        <authorList>
            <person name="Martin H S."/>
        </authorList>
    </citation>
    <scope>NUCLEOTIDE SEQUENCE</scope>
</reference>
<feature type="non-terminal residue" evidence="1">
    <location>
        <position position="213"/>
    </location>
</feature>
<sequence length="213" mass="24116">MAALVNRFFNQFASTIHKLKAIYSDSVEERLKQSLYEASHAGASPATSQCWPGPCCLDEAISFAAFSSGVHTCEVKNNDFAAKSIEKKSLRNISALLKEELIDMLEKKKAKRLWIRKWLSDRPITGASALLLKQLRLEEPSEYRLALRVTAENFDELLSLIQSSIQRQDTLMRDALPAKIKLEVTLSFLATGMSYRSLSHFYRVSKPSISKWK</sequence>
<keyword evidence="2" id="KW-1185">Reference proteome</keyword>
<protein>
    <submittedName>
        <fullName evidence="1">Uncharacterized protein</fullName>
    </submittedName>
</protein>
<dbReference type="OrthoDB" id="1681765at2759"/>
<proteinExistence type="predicted"/>
<dbReference type="AlphaFoldDB" id="A0A8J9UTJ2"/>
<evidence type="ECO:0000313" key="2">
    <source>
        <dbReference type="Proteomes" id="UP000838878"/>
    </source>
</evidence>
<dbReference type="Proteomes" id="UP000838878">
    <property type="component" value="Chromosome 5"/>
</dbReference>
<evidence type="ECO:0000313" key="1">
    <source>
        <dbReference type="EMBL" id="CAH0725632.1"/>
    </source>
</evidence>
<organism evidence="1 2">
    <name type="scientific">Brenthis ino</name>
    <name type="common">lesser marbled fritillary</name>
    <dbReference type="NCBI Taxonomy" id="405034"/>
    <lineage>
        <taxon>Eukaryota</taxon>
        <taxon>Metazoa</taxon>
        <taxon>Ecdysozoa</taxon>
        <taxon>Arthropoda</taxon>
        <taxon>Hexapoda</taxon>
        <taxon>Insecta</taxon>
        <taxon>Pterygota</taxon>
        <taxon>Neoptera</taxon>
        <taxon>Endopterygota</taxon>
        <taxon>Lepidoptera</taxon>
        <taxon>Glossata</taxon>
        <taxon>Ditrysia</taxon>
        <taxon>Papilionoidea</taxon>
        <taxon>Nymphalidae</taxon>
        <taxon>Heliconiinae</taxon>
        <taxon>Argynnini</taxon>
        <taxon>Brenthis</taxon>
    </lineage>
</organism>
<gene>
    <name evidence="1" type="ORF">BINO364_LOCUS11201</name>
</gene>